<dbReference type="Pfam" id="PF01575">
    <property type="entry name" value="MaoC_dehydratas"/>
    <property type="match status" value="1"/>
</dbReference>
<name>A0A7I7Y3X6_9MYCO</name>
<dbReference type="EMBL" id="AP022612">
    <property type="protein sequence ID" value="BBZ35661.1"/>
    <property type="molecule type" value="Genomic_DNA"/>
</dbReference>
<keyword evidence="3" id="KW-1185">Reference proteome</keyword>
<dbReference type="InterPro" id="IPR002539">
    <property type="entry name" value="MaoC-like_dom"/>
</dbReference>
<dbReference type="RefSeq" id="WP_085151734.1">
    <property type="nucleotide sequence ID" value="NZ_AP022612.1"/>
</dbReference>
<dbReference type="CDD" id="cd03451">
    <property type="entry name" value="FkbR2"/>
    <property type="match status" value="1"/>
</dbReference>
<gene>
    <name evidence="2" type="ORF">MCNF_42660</name>
</gene>
<dbReference type="AlphaFoldDB" id="A0A7I7Y3X6"/>
<proteinExistence type="inferred from homology"/>
<evidence type="ECO:0000313" key="3">
    <source>
        <dbReference type="Proteomes" id="UP000466931"/>
    </source>
</evidence>
<comment type="similarity">
    <text evidence="1">Belongs to the enoyl-CoA hydratase/isomerase family.</text>
</comment>
<sequence length="164" mass="17980">MEKHSPKVVEQRGLYYDEVELDTEYRHAPGRTVTEADNTLFTTLTMNPASIHLDAHRSAETQFGQRLVNSMFTLSTLVGLSVGQTTQGTTVANLGFGSVEFPKPVFVGDTLYATTRVLEKRLSKSRDDVGIVTFLHTATNQRGEVVATASRSAMMLMKPRGDAG</sequence>
<evidence type="ECO:0000313" key="2">
    <source>
        <dbReference type="EMBL" id="BBZ35661.1"/>
    </source>
</evidence>
<reference evidence="2" key="2">
    <citation type="submission" date="2020-02" db="EMBL/GenBank/DDBJ databases">
        <authorList>
            <person name="Matsumoto Y."/>
            <person name="Motooka D."/>
            <person name="Nakamura S."/>
        </authorList>
    </citation>
    <scope>NUCLEOTIDE SEQUENCE</scope>
    <source>
        <strain evidence="2">JCM 13671</strain>
    </source>
</reference>
<dbReference type="Proteomes" id="UP000466931">
    <property type="component" value="Chromosome"/>
</dbReference>
<dbReference type="InterPro" id="IPR052342">
    <property type="entry name" value="MCH/BMMD"/>
</dbReference>
<dbReference type="InterPro" id="IPR029069">
    <property type="entry name" value="HotDog_dom_sf"/>
</dbReference>
<dbReference type="PANTHER" id="PTHR43664:SF1">
    <property type="entry name" value="BETA-METHYLMALYL-COA DEHYDRATASE"/>
    <property type="match status" value="1"/>
</dbReference>
<dbReference type="PANTHER" id="PTHR43664">
    <property type="entry name" value="MONOAMINE OXIDASE-RELATED"/>
    <property type="match status" value="1"/>
</dbReference>
<evidence type="ECO:0000256" key="1">
    <source>
        <dbReference type="ARBA" id="ARBA00005254"/>
    </source>
</evidence>
<protein>
    <submittedName>
        <fullName evidence="2">MaoC family dehydratase</fullName>
    </submittedName>
</protein>
<organism evidence="2 3">
    <name type="scientific">Mycolicibacterium confluentis</name>
    <dbReference type="NCBI Taxonomy" id="28047"/>
    <lineage>
        <taxon>Bacteria</taxon>
        <taxon>Bacillati</taxon>
        <taxon>Actinomycetota</taxon>
        <taxon>Actinomycetes</taxon>
        <taxon>Mycobacteriales</taxon>
        <taxon>Mycobacteriaceae</taxon>
        <taxon>Mycolicibacterium</taxon>
    </lineage>
</organism>
<dbReference type="OrthoDB" id="9796589at2"/>
<dbReference type="Gene3D" id="3.10.129.10">
    <property type="entry name" value="Hotdog Thioesterase"/>
    <property type="match status" value="1"/>
</dbReference>
<reference evidence="2" key="1">
    <citation type="journal article" date="2019" name="Emerg. Microbes Infect.">
        <title>Comprehensive subspecies identification of 175 nontuberculous mycobacteria species based on 7547 genomic profiles.</title>
        <authorList>
            <person name="Matsumoto Y."/>
            <person name="Kinjo T."/>
            <person name="Motooka D."/>
            <person name="Nabeya D."/>
            <person name="Jung N."/>
            <person name="Uechi K."/>
            <person name="Horii T."/>
            <person name="Iida T."/>
            <person name="Fujita J."/>
            <person name="Nakamura S."/>
        </authorList>
    </citation>
    <scope>NUCLEOTIDE SEQUENCE [LARGE SCALE GENOMIC DNA]</scope>
    <source>
        <strain evidence="2">JCM 13671</strain>
    </source>
</reference>
<dbReference type="SUPFAM" id="SSF54637">
    <property type="entry name" value="Thioesterase/thiol ester dehydrase-isomerase"/>
    <property type="match status" value="1"/>
</dbReference>
<accession>A0A7I7Y3X6</accession>